<evidence type="ECO:0000256" key="1">
    <source>
        <dbReference type="SAM" id="MobiDB-lite"/>
    </source>
</evidence>
<proteinExistence type="predicted"/>
<sequence length="100" mass="11085">MRPGLSCALRRRAPGPGPHRGVPSRQRSIFIRGVQNCFARRAPLALFPKGGADFSDKMAAVSEILSEVVLARHRAPCRGHKIEKPRLFGPQRYFLKPPAT</sequence>
<gene>
    <name evidence="2" type="ORF">MTUNDRAET4_0724</name>
</gene>
<dbReference type="Proteomes" id="UP000294360">
    <property type="component" value="Chromosome"/>
</dbReference>
<organism evidence="2 3">
    <name type="scientific">Methylocella tundrae</name>
    <dbReference type="NCBI Taxonomy" id="227605"/>
    <lineage>
        <taxon>Bacteria</taxon>
        <taxon>Pseudomonadati</taxon>
        <taxon>Pseudomonadota</taxon>
        <taxon>Alphaproteobacteria</taxon>
        <taxon>Hyphomicrobiales</taxon>
        <taxon>Beijerinckiaceae</taxon>
        <taxon>Methylocella</taxon>
    </lineage>
</organism>
<protein>
    <submittedName>
        <fullName evidence="2">Uncharacterized protein</fullName>
    </submittedName>
</protein>
<feature type="region of interest" description="Disordered" evidence="1">
    <location>
        <begin position="1"/>
        <end position="25"/>
    </location>
</feature>
<reference evidence="2 3" key="1">
    <citation type="submission" date="2019-03" db="EMBL/GenBank/DDBJ databases">
        <authorList>
            <person name="Kox A.R. M."/>
        </authorList>
    </citation>
    <scope>NUCLEOTIDE SEQUENCE [LARGE SCALE GENOMIC DNA]</scope>
    <source>
        <strain evidence="2">MTUNDRAET4 annotated genome</strain>
    </source>
</reference>
<evidence type="ECO:0000313" key="3">
    <source>
        <dbReference type="Proteomes" id="UP000294360"/>
    </source>
</evidence>
<evidence type="ECO:0000313" key="2">
    <source>
        <dbReference type="EMBL" id="VFU07617.1"/>
    </source>
</evidence>
<dbReference type="EMBL" id="LR536450">
    <property type="protein sequence ID" value="VFU07617.1"/>
    <property type="molecule type" value="Genomic_DNA"/>
</dbReference>
<accession>A0A4U8YWG5</accession>
<dbReference type="AlphaFoldDB" id="A0A4U8YWG5"/>
<name>A0A4U8YWG5_METTU</name>
<dbReference type="KEGG" id="mtun:MTUNDRAET4_0724"/>